<evidence type="ECO:0000256" key="3">
    <source>
        <dbReference type="ARBA" id="ARBA00022989"/>
    </source>
</evidence>
<dbReference type="EMBL" id="QRGO01000001">
    <property type="protein sequence ID" value="RDV05534.1"/>
    <property type="molecule type" value="Genomic_DNA"/>
</dbReference>
<name>A0A371BD79_9BRAD</name>
<feature type="transmembrane region" description="Helical" evidence="5">
    <location>
        <begin position="14"/>
        <end position="38"/>
    </location>
</feature>
<comment type="subcellular location">
    <subcellularLocation>
        <location evidence="1">Membrane</location>
    </subcellularLocation>
</comment>
<dbReference type="PANTHER" id="PTHR30566">
    <property type="entry name" value="YNAI-RELATED MECHANOSENSITIVE ION CHANNEL"/>
    <property type="match status" value="1"/>
</dbReference>
<reference evidence="8" key="1">
    <citation type="submission" date="2018-08" db="EMBL/GenBank/DDBJ databases">
        <authorList>
            <person name="Kim S.-J."/>
            <person name="Jung G.-Y."/>
        </authorList>
    </citation>
    <scope>NUCLEOTIDE SEQUENCE [LARGE SCALE GENOMIC DNA]</scope>
    <source>
        <strain evidence="8">GY_H</strain>
    </source>
</reference>
<dbReference type="Gene3D" id="1.10.287.1260">
    <property type="match status" value="1"/>
</dbReference>
<comment type="caution">
    <text evidence="7">The sequence shown here is derived from an EMBL/GenBank/DDBJ whole genome shotgun (WGS) entry which is preliminary data.</text>
</comment>
<gene>
    <name evidence="7" type="ORF">DXH78_13700</name>
</gene>
<evidence type="ECO:0000256" key="2">
    <source>
        <dbReference type="ARBA" id="ARBA00022692"/>
    </source>
</evidence>
<evidence type="ECO:0000259" key="6">
    <source>
        <dbReference type="Pfam" id="PF00924"/>
    </source>
</evidence>
<keyword evidence="2 5" id="KW-0812">Transmembrane</keyword>
<dbReference type="InterPro" id="IPR023408">
    <property type="entry name" value="MscS_beta-dom_sf"/>
</dbReference>
<dbReference type="Pfam" id="PF00924">
    <property type="entry name" value="MS_channel_2nd"/>
    <property type="match status" value="1"/>
</dbReference>
<dbReference type="RefSeq" id="WP_115517558.1">
    <property type="nucleotide sequence ID" value="NZ_QRGO01000001.1"/>
</dbReference>
<proteinExistence type="predicted"/>
<feature type="transmembrane region" description="Helical" evidence="5">
    <location>
        <begin position="67"/>
        <end position="85"/>
    </location>
</feature>
<evidence type="ECO:0000313" key="7">
    <source>
        <dbReference type="EMBL" id="RDV05534.1"/>
    </source>
</evidence>
<organism evidence="7 8">
    <name type="scientific">Undibacter mobilis</name>
    <dbReference type="NCBI Taxonomy" id="2292256"/>
    <lineage>
        <taxon>Bacteria</taxon>
        <taxon>Pseudomonadati</taxon>
        <taxon>Pseudomonadota</taxon>
        <taxon>Alphaproteobacteria</taxon>
        <taxon>Hyphomicrobiales</taxon>
        <taxon>Nitrobacteraceae</taxon>
        <taxon>Undibacter</taxon>
    </lineage>
</organism>
<dbReference type="OrthoDB" id="9792218at2"/>
<dbReference type="InterPro" id="IPR010920">
    <property type="entry name" value="LSM_dom_sf"/>
</dbReference>
<dbReference type="GO" id="GO:0016020">
    <property type="term" value="C:membrane"/>
    <property type="evidence" value="ECO:0007669"/>
    <property type="project" value="UniProtKB-SubCell"/>
</dbReference>
<evidence type="ECO:0000256" key="5">
    <source>
        <dbReference type="SAM" id="Phobius"/>
    </source>
</evidence>
<feature type="transmembrane region" description="Helical" evidence="5">
    <location>
        <begin position="171"/>
        <end position="190"/>
    </location>
</feature>
<feature type="domain" description="Mechanosensitive ion channel MscS" evidence="6">
    <location>
        <begin position="193"/>
        <end position="259"/>
    </location>
</feature>
<sequence length="363" mass="40848">MDSLRSALNALAQWLAWLPDQIVAIVIVALAVAIAYSLHKTARRLLRKTLATRFPYALTVVQQMRGVTRLGLIILALSISVPVAPFDSQTAEWIGRFMLIAVIAMIGWAAMTALKIAADLYLLQFRIDSDDNLLARKHYTQVRVLLRALDVLIIIFTISAALMTFEPVRQYGVSLFASAGVAGLVAGFAARPVLSNLIAGVQLAVTQPIRIDDAVIVENEWGWVEEITATYVVLRLWDWRRLIVPLTYFIEKPFQNWTRENSELIGTSMLYVDYRAPVAAIRAKLEEIAKASPLWDGKVVNLQVTDCKTDTLELRCLVSARSAPRTFDLRCEVREKLIDFLQREHPEALPRRRADVAIDRQQI</sequence>
<dbReference type="Proteomes" id="UP000263993">
    <property type="component" value="Unassembled WGS sequence"/>
</dbReference>
<dbReference type="InterPro" id="IPR006685">
    <property type="entry name" value="MscS_channel_2nd"/>
</dbReference>
<dbReference type="PANTHER" id="PTHR30566:SF25">
    <property type="entry name" value="INNER MEMBRANE PROTEIN"/>
    <property type="match status" value="1"/>
</dbReference>
<dbReference type="SUPFAM" id="SSF50182">
    <property type="entry name" value="Sm-like ribonucleoproteins"/>
    <property type="match status" value="1"/>
</dbReference>
<evidence type="ECO:0000256" key="1">
    <source>
        <dbReference type="ARBA" id="ARBA00004370"/>
    </source>
</evidence>
<keyword evidence="8" id="KW-1185">Reference proteome</keyword>
<dbReference type="GO" id="GO:0008381">
    <property type="term" value="F:mechanosensitive monoatomic ion channel activity"/>
    <property type="evidence" value="ECO:0007669"/>
    <property type="project" value="UniProtKB-ARBA"/>
</dbReference>
<dbReference type="Gene3D" id="2.30.30.60">
    <property type="match status" value="1"/>
</dbReference>
<feature type="transmembrane region" description="Helical" evidence="5">
    <location>
        <begin position="97"/>
        <end position="123"/>
    </location>
</feature>
<protein>
    <submittedName>
        <fullName evidence="7">Mechanosensitive ion channel family protein</fullName>
    </submittedName>
</protein>
<accession>A0A371BD79</accession>
<dbReference type="AlphaFoldDB" id="A0A371BD79"/>
<evidence type="ECO:0000313" key="8">
    <source>
        <dbReference type="Proteomes" id="UP000263993"/>
    </source>
</evidence>
<keyword evidence="4 5" id="KW-0472">Membrane</keyword>
<keyword evidence="3 5" id="KW-1133">Transmembrane helix</keyword>
<evidence type="ECO:0000256" key="4">
    <source>
        <dbReference type="ARBA" id="ARBA00023136"/>
    </source>
</evidence>
<feature type="transmembrane region" description="Helical" evidence="5">
    <location>
        <begin position="144"/>
        <end position="165"/>
    </location>
</feature>